<evidence type="ECO:0000313" key="2">
    <source>
        <dbReference type="Proteomes" id="UP000291088"/>
    </source>
</evidence>
<keyword evidence="2" id="KW-1185">Reference proteome</keyword>
<gene>
    <name evidence="1" type="ORF">EUU22_18550</name>
</gene>
<dbReference type="OrthoDB" id="7586141at2"/>
<reference evidence="1 2" key="1">
    <citation type="submission" date="2019-01" db="EMBL/GenBank/DDBJ databases">
        <authorList>
            <person name="Deng T."/>
        </authorList>
    </citation>
    <scope>NUCLEOTIDE SEQUENCE [LARGE SCALE GENOMIC DNA]</scope>
    <source>
        <strain evidence="1 2">F8825</strain>
    </source>
</reference>
<name>A0A4Q2SVK0_9HYPH</name>
<proteinExistence type="predicted"/>
<dbReference type="EMBL" id="SDVB01000253">
    <property type="protein sequence ID" value="RYC10075.1"/>
    <property type="molecule type" value="Genomic_DNA"/>
</dbReference>
<protein>
    <submittedName>
        <fullName evidence="1">Uncharacterized protein</fullName>
    </submittedName>
</protein>
<dbReference type="RefSeq" id="WP_129333467.1">
    <property type="nucleotide sequence ID" value="NZ_SDVB01000253.1"/>
</dbReference>
<organism evidence="1 2">
    <name type="scientific">Ciceribacter ferrooxidans</name>
    <dbReference type="NCBI Taxonomy" id="2509717"/>
    <lineage>
        <taxon>Bacteria</taxon>
        <taxon>Pseudomonadati</taxon>
        <taxon>Pseudomonadota</taxon>
        <taxon>Alphaproteobacteria</taxon>
        <taxon>Hyphomicrobiales</taxon>
        <taxon>Rhizobiaceae</taxon>
        <taxon>Ciceribacter</taxon>
    </lineage>
</organism>
<evidence type="ECO:0000313" key="1">
    <source>
        <dbReference type="EMBL" id="RYC10075.1"/>
    </source>
</evidence>
<dbReference type="AlphaFoldDB" id="A0A4Q2SVK0"/>
<dbReference type="Proteomes" id="UP000291088">
    <property type="component" value="Unassembled WGS sequence"/>
</dbReference>
<accession>A0A4Q2SVK0</accession>
<sequence length="73" mass="8540">MVLAAAMKRRRHEHDEMAWAAWHTAYLTAYAPQKAREFVKLEKLLSRTENRQTAKSGDWRSQLAKVTAWVKGR</sequence>
<comment type="caution">
    <text evidence="1">The sequence shown here is derived from an EMBL/GenBank/DDBJ whole genome shotgun (WGS) entry which is preliminary data.</text>
</comment>